<dbReference type="PROSITE" id="PS51372">
    <property type="entry name" value="PRD_2"/>
    <property type="match status" value="2"/>
</dbReference>
<dbReference type="NCBIfam" id="NF046042">
    <property type="entry name" value="LicT"/>
    <property type="match status" value="1"/>
</dbReference>
<dbReference type="InterPro" id="IPR004341">
    <property type="entry name" value="CAT_RNA-bd_dom"/>
</dbReference>
<dbReference type="SUPFAM" id="SSF50151">
    <property type="entry name" value="SacY-like RNA-binding domain"/>
    <property type="match status" value="1"/>
</dbReference>
<dbReference type="GeneID" id="94440379"/>
<organism evidence="3 4">
    <name type="scientific">Dielma fastidiosa</name>
    <dbReference type="NCBI Taxonomy" id="1034346"/>
    <lineage>
        <taxon>Bacteria</taxon>
        <taxon>Bacillati</taxon>
        <taxon>Bacillota</taxon>
        <taxon>Erysipelotrichia</taxon>
        <taxon>Erysipelotrichales</taxon>
        <taxon>Erysipelotrichaceae</taxon>
        <taxon>Dielma</taxon>
    </lineage>
</organism>
<feature type="domain" description="PRD" evidence="2">
    <location>
        <begin position="170"/>
        <end position="279"/>
    </location>
</feature>
<proteinExistence type="predicted"/>
<keyword evidence="1" id="KW-0677">Repeat</keyword>
<dbReference type="Gene3D" id="1.10.1790.10">
    <property type="entry name" value="PRD domain"/>
    <property type="match status" value="2"/>
</dbReference>
<gene>
    <name evidence="3" type="ORF">DES51_1124</name>
</gene>
<dbReference type="InterPro" id="IPR036634">
    <property type="entry name" value="PRD_sf"/>
</dbReference>
<protein>
    <submittedName>
        <fullName evidence="3">BglG family transcriptional antiterminator</fullName>
    </submittedName>
</protein>
<dbReference type="Proteomes" id="UP000247612">
    <property type="component" value="Unassembled WGS sequence"/>
</dbReference>
<dbReference type="Gene3D" id="2.30.24.10">
    <property type="entry name" value="CAT RNA-binding domain"/>
    <property type="match status" value="1"/>
</dbReference>
<dbReference type="GO" id="GO:0003723">
    <property type="term" value="F:RNA binding"/>
    <property type="evidence" value="ECO:0007669"/>
    <property type="project" value="InterPro"/>
</dbReference>
<dbReference type="PANTHER" id="PTHR30185:SF15">
    <property type="entry name" value="CRYPTIC BETA-GLUCOSIDE BGL OPERON ANTITERMINATOR"/>
    <property type="match status" value="1"/>
</dbReference>
<sequence length="279" mass="32779">MIIDKILNNNVAVVLVDGEEKIVMGKGICFKKKVNDDIDENMIDKVFALSSADASHKFQEIIKEVPIEHIIVSEKIIQYAKATLGKRLNEYIYISLVDHIYSSIVRFLEGITVTNVLLWDIRRFYKDEFAVGLAALDMIEKEFNVRLPDDEAGFIALHLVNAELDEKGMEDMLAITKVMQEITNIVRYIFNVEFDEDDVYYYRFTTHLKFFAQRLVNHTTYENSDDDDLYDVIKLKYKNSTKCVNRISDFIERKYNYVLSNEEKLYLTIHIERVIYHKR</sequence>
<evidence type="ECO:0000313" key="3">
    <source>
        <dbReference type="EMBL" id="PXX77065.1"/>
    </source>
</evidence>
<reference evidence="3 4" key="1">
    <citation type="submission" date="2018-05" db="EMBL/GenBank/DDBJ databases">
        <title>Genomic Encyclopedia of Type Strains, Phase IV (KMG-IV): sequencing the most valuable type-strain genomes for metagenomic binning, comparative biology and taxonomic classification.</title>
        <authorList>
            <person name="Goeker M."/>
        </authorList>
    </citation>
    <scope>NUCLEOTIDE SEQUENCE [LARGE SCALE GENOMIC DNA]</scope>
    <source>
        <strain evidence="3 4">JC118</strain>
    </source>
</reference>
<name>A0A2V2FEY5_9FIRM</name>
<dbReference type="AlphaFoldDB" id="A0A2V2FEY5"/>
<dbReference type="EMBL" id="QJKH01000012">
    <property type="protein sequence ID" value="PXX77065.1"/>
    <property type="molecule type" value="Genomic_DNA"/>
</dbReference>
<dbReference type="InterPro" id="IPR011608">
    <property type="entry name" value="PRD"/>
</dbReference>
<dbReference type="OrthoDB" id="9813552at2"/>
<comment type="caution">
    <text evidence="3">The sequence shown here is derived from an EMBL/GenBank/DDBJ whole genome shotgun (WGS) entry which is preliminary data.</text>
</comment>
<dbReference type="Pfam" id="PF03123">
    <property type="entry name" value="CAT_RBD"/>
    <property type="match status" value="1"/>
</dbReference>
<accession>A0A2V2FEY5</accession>
<keyword evidence="4" id="KW-1185">Reference proteome</keyword>
<dbReference type="PANTHER" id="PTHR30185">
    <property type="entry name" value="CRYPTIC BETA-GLUCOSIDE BGL OPERON ANTITERMINATOR"/>
    <property type="match status" value="1"/>
</dbReference>
<evidence type="ECO:0000256" key="1">
    <source>
        <dbReference type="ARBA" id="ARBA00022737"/>
    </source>
</evidence>
<dbReference type="SMART" id="SM01061">
    <property type="entry name" value="CAT_RBD"/>
    <property type="match status" value="1"/>
</dbReference>
<dbReference type="InterPro" id="IPR050661">
    <property type="entry name" value="BglG_antiterminators"/>
</dbReference>
<dbReference type="SUPFAM" id="SSF63520">
    <property type="entry name" value="PTS-regulatory domain, PRD"/>
    <property type="match status" value="2"/>
</dbReference>
<dbReference type="STRING" id="1034346.GCA_000313565_00886"/>
<dbReference type="GO" id="GO:0006355">
    <property type="term" value="P:regulation of DNA-templated transcription"/>
    <property type="evidence" value="ECO:0007669"/>
    <property type="project" value="InterPro"/>
</dbReference>
<dbReference type="RefSeq" id="WP_022937199.1">
    <property type="nucleotide sequence ID" value="NZ_CABKRQ010000002.1"/>
</dbReference>
<evidence type="ECO:0000259" key="2">
    <source>
        <dbReference type="PROSITE" id="PS51372"/>
    </source>
</evidence>
<dbReference type="InterPro" id="IPR036650">
    <property type="entry name" value="CAT_RNA-bd_dom_sf"/>
</dbReference>
<dbReference type="Pfam" id="PF00874">
    <property type="entry name" value="PRD"/>
    <property type="match status" value="2"/>
</dbReference>
<evidence type="ECO:0000313" key="4">
    <source>
        <dbReference type="Proteomes" id="UP000247612"/>
    </source>
</evidence>
<feature type="domain" description="PRD" evidence="2">
    <location>
        <begin position="64"/>
        <end position="169"/>
    </location>
</feature>